<evidence type="ECO:0000256" key="2">
    <source>
        <dbReference type="ARBA" id="ARBA00022729"/>
    </source>
</evidence>
<evidence type="ECO:0000256" key="5">
    <source>
        <dbReference type="ARBA" id="ARBA00023277"/>
    </source>
</evidence>
<dbReference type="SUPFAM" id="SSF81296">
    <property type="entry name" value="E set domains"/>
    <property type="match status" value="1"/>
</dbReference>
<keyword evidence="8" id="KW-0624">Polysaccharide degradation</keyword>
<evidence type="ECO:0000256" key="8">
    <source>
        <dbReference type="ARBA" id="ARBA00023326"/>
    </source>
</evidence>
<keyword evidence="14" id="KW-1185">Reference proteome</keyword>
<dbReference type="Proteomes" id="UP001055219">
    <property type="component" value="Unassembled WGS sequence"/>
</dbReference>
<dbReference type="RefSeq" id="XP_051363635.1">
    <property type="nucleotide sequence ID" value="XM_051504962.1"/>
</dbReference>
<dbReference type="GO" id="GO:0030245">
    <property type="term" value="P:cellulose catabolic process"/>
    <property type="evidence" value="ECO:0007669"/>
    <property type="project" value="UniProtKB-KW"/>
</dbReference>
<dbReference type="EMBL" id="JAGIXG020000011">
    <property type="protein sequence ID" value="KAI6782779.1"/>
    <property type="molecule type" value="Genomic_DNA"/>
</dbReference>
<keyword evidence="6 9" id="KW-0326">Glycosidase</keyword>
<dbReference type="InterPro" id="IPR001547">
    <property type="entry name" value="Glyco_hydro_5"/>
</dbReference>
<dbReference type="SUPFAM" id="SSF51445">
    <property type="entry name" value="(Trans)glycosidases"/>
    <property type="match status" value="1"/>
</dbReference>
<feature type="domain" description="Glycoside hydrolase family 5" evidence="11">
    <location>
        <begin position="54"/>
        <end position="320"/>
    </location>
</feature>
<dbReference type="Gene3D" id="3.20.20.80">
    <property type="entry name" value="Glycosidases"/>
    <property type="match status" value="1"/>
</dbReference>
<reference evidence="13" key="2">
    <citation type="submission" date="2022-07" db="EMBL/GenBank/DDBJ databases">
        <authorList>
            <person name="Goncalves M.F.M."/>
            <person name="Hilario S."/>
            <person name="Van De Peer Y."/>
            <person name="Esteves A.C."/>
            <person name="Alves A."/>
        </authorList>
    </citation>
    <scope>NUCLEOTIDE SEQUENCE</scope>
    <source>
        <strain evidence="13">MUM 19.33</strain>
    </source>
</reference>
<keyword evidence="5" id="KW-0119">Carbohydrate metabolism</keyword>
<evidence type="ECO:0000256" key="3">
    <source>
        <dbReference type="ARBA" id="ARBA00022801"/>
    </source>
</evidence>
<evidence type="ECO:0000256" key="1">
    <source>
        <dbReference type="ARBA" id="ARBA00005641"/>
    </source>
</evidence>
<evidence type="ECO:0000256" key="9">
    <source>
        <dbReference type="RuleBase" id="RU361153"/>
    </source>
</evidence>
<dbReference type="InterPro" id="IPR014756">
    <property type="entry name" value="Ig_E-set"/>
</dbReference>
<keyword evidence="7" id="KW-0961">Cell wall biogenesis/degradation</keyword>
<dbReference type="AlphaFoldDB" id="A0A9Q0BFY3"/>
<dbReference type="InterPro" id="IPR005102">
    <property type="entry name" value="Carbo-bd_X2"/>
</dbReference>
<protein>
    <recommendedName>
        <fullName evidence="15">Endoglucanase B</fullName>
    </recommendedName>
</protein>
<dbReference type="Pfam" id="PF00150">
    <property type="entry name" value="Cellulase"/>
    <property type="match status" value="1"/>
</dbReference>
<feature type="domain" description="Carbohydrate binding X2" evidence="12">
    <location>
        <begin position="365"/>
        <end position="452"/>
    </location>
</feature>
<accession>A0A9Q0BFY3</accession>
<dbReference type="GeneID" id="75827441"/>
<organism evidence="13 14">
    <name type="scientific">Emericellopsis cladophorae</name>
    <dbReference type="NCBI Taxonomy" id="2686198"/>
    <lineage>
        <taxon>Eukaryota</taxon>
        <taxon>Fungi</taxon>
        <taxon>Dikarya</taxon>
        <taxon>Ascomycota</taxon>
        <taxon>Pezizomycotina</taxon>
        <taxon>Sordariomycetes</taxon>
        <taxon>Hypocreomycetidae</taxon>
        <taxon>Hypocreales</taxon>
        <taxon>Bionectriaceae</taxon>
        <taxon>Emericellopsis</taxon>
    </lineage>
</organism>
<comment type="caution">
    <text evidence="13">The sequence shown here is derived from an EMBL/GenBank/DDBJ whole genome shotgun (WGS) entry which is preliminary data.</text>
</comment>
<dbReference type="GO" id="GO:0071555">
    <property type="term" value="P:cell wall organization"/>
    <property type="evidence" value="ECO:0007669"/>
    <property type="project" value="UniProtKB-KW"/>
</dbReference>
<dbReference type="PIRSF" id="PIRSF001043">
    <property type="entry name" value="Endoglucanase_B"/>
    <property type="match status" value="1"/>
</dbReference>
<evidence type="ECO:0000256" key="6">
    <source>
        <dbReference type="ARBA" id="ARBA00023295"/>
    </source>
</evidence>
<gene>
    <name evidence="13" type="ORF">J7T54_000922</name>
</gene>
<dbReference type="Pfam" id="PF03442">
    <property type="entry name" value="CBM_X2"/>
    <property type="match status" value="1"/>
</dbReference>
<evidence type="ECO:0000256" key="4">
    <source>
        <dbReference type="ARBA" id="ARBA00023001"/>
    </source>
</evidence>
<keyword evidence="2 10" id="KW-0732">Signal</keyword>
<dbReference type="InterPro" id="IPR016282">
    <property type="entry name" value="Glyco_hydro_5_endoGlcnase_B"/>
</dbReference>
<comment type="similarity">
    <text evidence="1 9">Belongs to the glycosyl hydrolase 5 (cellulase A) family.</text>
</comment>
<evidence type="ECO:0000259" key="11">
    <source>
        <dbReference type="Pfam" id="PF00150"/>
    </source>
</evidence>
<evidence type="ECO:0000256" key="10">
    <source>
        <dbReference type="SAM" id="SignalP"/>
    </source>
</evidence>
<evidence type="ECO:0000313" key="14">
    <source>
        <dbReference type="Proteomes" id="UP001055219"/>
    </source>
</evidence>
<evidence type="ECO:0008006" key="15">
    <source>
        <dbReference type="Google" id="ProtNLM"/>
    </source>
</evidence>
<feature type="chain" id="PRO_5040169117" description="Endoglucanase B" evidence="10">
    <location>
        <begin position="20"/>
        <end position="565"/>
    </location>
</feature>
<dbReference type="InterPro" id="IPR050386">
    <property type="entry name" value="Glycosyl_hydrolase_5"/>
</dbReference>
<evidence type="ECO:0000259" key="12">
    <source>
        <dbReference type="Pfam" id="PF03442"/>
    </source>
</evidence>
<dbReference type="PANTHER" id="PTHR31297">
    <property type="entry name" value="GLUCAN ENDO-1,6-BETA-GLUCOSIDASE B"/>
    <property type="match status" value="1"/>
</dbReference>
<dbReference type="GO" id="GO:0009986">
    <property type="term" value="C:cell surface"/>
    <property type="evidence" value="ECO:0007669"/>
    <property type="project" value="TreeGrafter"/>
</dbReference>
<evidence type="ECO:0000313" key="13">
    <source>
        <dbReference type="EMBL" id="KAI6782779.1"/>
    </source>
</evidence>
<name>A0A9Q0BFY3_9HYPO</name>
<dbReference type="GO" id="GO:0005576">
    <property type="term" value="C:extracellular region"/>
    <property type="evidence" value="ECO:0007669"/>
    <property type="project" value="TreeGrafter"/>
</dbReference>
<feature type="signal peptide" evidence="10">
    <location>
        <begin position="1"/>
        <end position="19"/>
    </location>
</feature>
<dbReference type="PANTHER" id="PTHR31297:SF41">
    <property type="entry name" value="ENDOGLUCANASE, PUTATIVE (AFU_ORTHOLOGUE AFUA_5G01830)-RELATED"/>
    <property type="match status" value="1"/>
</dbReference>
<dbReference type="Gene3D" id="2.60.40.10">
    <property type="entry name" value="Immunoglobulins"/>
    <property type="match status" value="1"/>
</dbReference>
<evidence type="ECO:0000256" key="7">
    <source>
        <dbReference type="ARBA" id="ARBA00023316"/>
    </source>
</evidence>
<dbReference type="InterPro" id="IPR013783">
    <property type="entry name" value="Ig-like_fold"/>
</dbReference>
<dbReference type="OrthoDB" id="412536at2759"/>
<sequence>MKYQLSLAGLLALAQTTVAQCSGTFEDMTAEDFMAASNPAWNLGNTLDAIPDEGSWNNPPVVAATFDAVKAAGFKSVRIPVTYTHHFVSEAPDYEVDPQWLQRVSDVIDFALERDLLVVTNVHHDSWEWADVSMPNADVEAIQAKFRALWVQIGEKLACKPSSVAFESINEPPAQTAEDGAHVNEFNTIFLDALSETGDWNTRRVVTFAGGNNDATKTSQWFEPPAEVPNPWALQIHYYSPYDFVFSAWGRTTWGSTEDRAAVDRELDLVRGNFTDVPIYVGEFDATPRSTESAARWKWFDHFVSAATDIDATVAIWDNGLDHLDRETGNFRDETVVDIIRNAANGVTNSLPDSTVDASAAEQWTSAYIFNQVGAAITEKKLPYLLKGNNVESITTSEGNKLSRGTDFTVGCSYITFSPDFISTYITADSEPGVYETLTIEFSAGASTTVTIVQWDVPMLESTEGTAVTGQDLVIPIEWAGLERLATVKLLAEDGTYLVDDWTQYLGPLQQARGTWEGQWSFESDNVIIRAAIIDKVVSLGQPATFTFEFYPRVEDNVVEYVLTP</sequence>
<dbReference type="InterPro" id="IPR017853">
    <property type="entry name" value="GH"/>
</dbReference>
<proteinExistence type="inferred from homology"/>
<keyword evidence="3 9" id="KW-0378">Hydrolase</keyword>
<keyword evidence="4" id="KW-0136">Cellulose degradation</keyword>
<reference evidence="13" key="1">
    <citation type="journal article" date="2021" name="J Fungi (Basel)">
        <title>Genomic and Metabolomic Analyses of the Marine Fungus Emericellopsis cladophorae: Insights into Saltwater Adaptability Mechanisms and Its Biosynthetic Potential.</title>
        <authorList>
            <person name="Goncalves M.F.M."/>
            <person name="Hilario S."/>
            <person name="Van de Peer Y."/>
            <person name="Esteves A.C."/>
            <person name="Alves A."/>
        </authorList>
    </citation>
    <scope>NUCLEOTIDE SEQUENCE</scope>
    <source>
        <strain evidence="13">MUM 19.33</strain>
    </source>
</reference>
<dbReference type="GO" id="GO:0008422">
    <property type="term" value="F:beta-glucosidase activity"/>
    <property type="evidence" value="ECO:0007669"/>
    <property type="project" value="TreeGrafter"/>
</dbReference>